<evidence type="ECO:0000313" key="1">
    <source>
        <dbReference type="EMBL" id="ONK76823.1"/>
    </source>
</evidence>
<dbReference type="Gene3D" id="1.25.40.10">
    <property type="entry name" value="Tetratricopeptide repeat domain"/>
    <property type="match status" value="1"/>
</dbReference>
<dbReference type="PANTHER" id="PTHR26312:SF132">
    <property type="entry name" value="OS01G0855200 PROTEIN"/>
    <property type="match status" value="1"/>
</dbReference>
<dbReference type="OrthoDB" id="1924189at2759"/>
<dbReference type="PANTHER" id="PTHR26312">
    <property type="entry name" value="TETRATRICOPEPTIDE REPEAT PROTEIN 5"/>
    <property type="match status" value="1"/>
</dbReference>
<accession>A0A5P1FGI1</accession>
<keyword evidence="2" id="KW-1185">Reference proteome</keyword>
<organism evidence="1 2">
    <name type="scientific">Asparagus officinalis</name>
    <name type="common">Garden asparagus</name>
    <dbReference type="NCBI Taxonomy" id="4686"/>
    <lineage>
        <taxon>Eukaryota</taxon>
        <taxon>Viridiplantae</taxon>
        <taxon>Streptophyta</taxon>
        <taxon>Embryophyta</taxon>
        <taxon>Tracheophyta</taxon>
        <taxon>Spermatophyta</taxon>
        <taxon>Magnoliopsida</taxon>
        <taxon>Liliopsida</taxon>
        <taxon>Asparagales</taxon>
        <taxon>Asparagaceae</taxon>
        <taxon>Asparagoideae</taxon>
        <taxon>Asparagus</taxon>
    </lineage>
</organism>
<dbReference type="Proteomes" id="UP000243459">
    <property type="component" value="Chromosome 2"/>
</dbReference>
<dbReference type="InterPro" id="IPR011990">
    <property type="entry name" value="TPR-like_helical_dom_sf"/>
</dbReference>
<evidence type="ECO:0000313" key="2">
    <source>
        <dbReference type="Proteomes" id="UP000243459"/>
    </source>
</evidence>
<sequence length="384" mass="42595">MVPPCLEMKANRVDLPLSLRIIKRKKKRWEEGVREAGESACCSIKKAFSSMVFIVRELHSYTLQMREALFYENLEGILARVQGEMNASFVWLFQQIFSCTPTFMVYVMLLLANFTVYSIGHNSAFAAVSPCSPTAVEHEHQQTENQNSRFDAPSIKSFNVVGRTASVGGGGSGGGKVKPVAGATDGDGSHSSYVHRIIPADGISASTGVEESGSVMEEEEMDAWRRIVEEATKMQASSRDETLMDSGTLQQLVSPVTVGLEPEDHADYSETELMYRRALSQDPDNVLLLSNFAQFLFLVLHDHDRAEYFFKRASEKKPGDAEALCRYAMFLWQAREDLEAAEEAYLEAIAADPSNSHYAANYAHFLWNTGGEDTCYPLDGSDAC</sequence>
<name>A0A5P1FGI1_ASPOF</name>
<dbReference type="Gramene" id="ONK76823">
    <property type="protein sequence ID" value="ONK76823"/>
    <property type="gene ID" value="A4U43_C02F200"/>
</dbReference>
<dbReference type="OMA" id="TCYPLDS"/>
<proteinExistence type="predicted"/>
<dbReference type="AlphaFoldDB" id="A0A5P1FGI1"/>
<gene>
    <name evidence="1" type="ORF">A4U43_C02F200</name>
</gene>
<dbReference type="SUPFAM" id="SSF48452">
    <property type="entry name" value="TPR-like"/>
    <property type="match status" value="1"/>
</dbReference>
<dbReference type="EMBL" id="CM007382">
    <property type="protein sequence ID" value="ONK76823.1"/>
    <property type="molecule type" value="Genomic_DNA"/>
</dbReference>
<protein>
    <submittedName>
        <fullName evidence="1">Uncharacterized protein</fullName>
    </submittedName>
</protein>
<reference evidence="2" key="1">
    <citation type="journal article" date="2017" name="Nat. Commun.">
        <title>The asparagus genome sheds light on the origin and evolution of a young Y chromosome.</title>
        <authorList>
            <person name="Harkess A."/>
            <person name="Zhou J."/>
            <person name="Xu C."/>
            <person name="Bowers J.E."/>
            <person name="Van der Hulst R."/>
            <person name="Ayyampalayam S."/>
            <person name="Mercati F."/>
            <person name="Riccardi P."/>
            <person name="McKain M.R."/>
            <person name="Kakrana A."/>
            <person name="Tang H."/>
            <person name="Ray J."/>
            <person name="Groenendijk J."/>
            <person name="Arikit S."/>
            <person name="Mathioni S.M."/>
            <person name="Nakano M."/>
            <person name="Shan H."/>
            <person name="Telgmann-Rauber A."/>
            <person name="Kanno A."/>
            <person name="Yue Z."/>
            <person name="Chen H."/>
            <person name="Li W."/>
            <person name="Chen Y."/>
            <person name="Xu X."/>
            <person name="Zhang Y."/>
            <person name="Luo S."/>
            <person name="Chen H."/>
            <person name="Gao J."/>
            <person name="Mao Z."/>
            <person name="Pires J.C."/>
            <person name="Luo M."/>
            <person name="Kudrna D."/>
            <person name="Wing R.A."/>
            <person name="Meyers B.C."/>
            <person name="Yi K."/>
            <person name="Kong H."/>
            <person name="Lavrijsen P."/>
            <person name="Sunseri F."/>
            <person name="Falavigna A."/>
            <person name="Ye Y."/>
            <person name="Leebens-Mack J.H."/>
            <person name="Chen G."/>
        </authorList>
    </citation>
    <scope>NUCLEOTIDE SEQUENCE [LARGE SCALE GENOMIC DNA]</scope>
    <source>
        <strain evidence="2">cv. DH0086</strain>
    </source>
</reference>